<evidence type="ECO:0000313" key="1">
    <source>
        <dbReference type="EMBL" id="KIO22137.1"/>
    </source>
</evidence>
<evidence type="ECO:0000313" key="3">
    <source>
        <dbReference type="Proteomes" id="UP000054248"/>
    </source>
</evidence>
<organism evidence="1 3">
    <name type="scientific">Tulasnella calospora MUT 4182</name>
    <dbReference type="NCBI Taxonomy" id="1051891"/>
    <lineage>
        <taxon>Eukaryota</taxon>
        <taxon>Fungi</taxon>
        <taxon>Dikarya</taxon>
        <taxon>Basidiomycota</taxon>
        <taxon>Agaricomycotina</taxon>
        <taxon>Agaricomycetes</taxon>
        <taxon>Cantharellales</taxon>
        <taxon>Tulasnellaceae</taxon>
        <taxon>Tulasnella</taxon>
    </lineage>
</organism>
<evidence type="ECO:0000313" key="2">
    <source>
        <dbReference type="EMBL" id="KIO23800.1"/>
    </source>
</evidence>
<dbReference type="EMBL" id="KN823076">
    <property type="protein sequence ID" value="KIO23800.1"/>
    <property type="molecule type" value="Genomic_DNA"/>
</dbReference>
<dbReference type="AlphaFoldDB" id="A0A0C3LL92"/>
<reference evidence="3" key="2">
    <citation type="submission" date="2015-01" db="EMBL/GenBank/DDBJ databases">
        <title>Evolutionary Origins and Diversification of the Mycorrhizal Mutualists.</title>
        <authorList>
            <consortium name="DOE Joint Genome Institute"/>
            <consortium name="Mycorrhizal Genomics Consortium"/>
            <person name="Kohler A."/>
            <person name="Kuo A."/>
            <person name="Nagy L.G."/>
            <person name="Floudas D."/>
            <person name="Copeland A."/>
            <person name="Barry K.W."/>
            <person name="Cichocki N."/>
            <person name="Veneault-Fourrey C."/>
            <person name="LaButti K."/>
            <person name="Lindquist E.A."/>
            <person name="Lipzen A."/>
            <person name="Lundell T."/>
            <person name="Morin E."/>
            <person name="Murat C."/>
            <person name="Riley R."/>
            <person name="Ohm R."/>
            <person name="Sun H."/>
            <person name="Tunlid A."/>
            <person name="Henrissat B."/>
            <person name="Grigoriev I.V."/>
            <person name="Hibbett D.S."/>
            <person name="Martin F."/>
        </authorList>
    </citation>
    <scope>NUCLEOTIDE SEQUENCE [LARGE SCALE GENOMIC DNA]</scope>
    <source>
        <strain evidence="3">MUT 4182</strain>
    </source>
</reference>
<proteinExistence type="predicted"/>
<sequence length="92" mass="10702">MIDSQREIRSRADLLNGKKFESDYPPFPLQPWVPPFGRCPLTSPCFRGYRYLCPSARVVIVRKGPRIQAIQCSCPLRSDGWKRIFKDDWSIS</sequence>
<protein>
    <submittedName>
        <fullName evidence="1">Uncharacterized protein</fullName>
    </submittedName>
</protein>
<reference evidence="1" key="3">
    <citation type="submission" date="2015-02" db="EMBL/GenBank/DDBJ databases">
        <title>Evolutionary Origins and Diversification of the Mycorrhizal Mutualists.</title>
        <authorList>
            <consortium name="DOE Joint Genome Institute"/>
            <consortium name="Mycorrhizal Genomics Consortium"/>
            <person name="Kohler A."/>
            <person name="Kuo A."/>
            <person name="Nagy L.G."/>
            <person name="Floudas D."/>
            <person name="Copeland A."/>
            <person name="Barry K.W."/>
            <person name="Cichocki N."/>
            <person name="Veneault-Fourrey C."/>
            <person name="LaButti K."/>
            <person name="Lindquist E.A."/>
            <person name="Lipzen A."/>
            <person name="Lundell T."/>
            <person name="Morin E."/>
            <person name="Murat C."/>
            <person name="Riley R."/>
            <person name="Ohm R."/>
            <person name="Sun H."/>
            <person name="Tunlid A."/>
            <person name="Henrissat B."/>
            <person name="Grigoriev I.V."/>
            <person name="Hibbett D.S."/>
            <person name="Martin F."/>
        </authorList>
    </citation>
    <scope>NUCLEOTIDE SEQUENCE</scope>
    <source>
        <strain evidence="1 3">MUT 4182</strain>
    </source>
</reference>
<dbReference type="HOGENOM" id="CLU_2414907_0_0_1"/>
<dbReference type="EMBL" id="KN823118">
    <property type="protein sequence ID" value="KIO22137.1"/>
    <property type="molecule type" value="Genomic_DNA"/>
</dbReference>
<gene>
    <name evidence="2" type="ORF">M407DRAFT_107094</name>
    <name evidence="1" type="ORF">M407DRAFT_120696</name>
</gene>
<reference evidence="1 3" key="1">
    <citation type="submission" date="2014-04" db="EMBL/GenBank/DDBJ databases">
        <authorList>
            <consortium name="DOE Joint Genome Institute"/>
            <person name="Kuo A."/>
            <person name="Girlanda M."/>
            <person name="Perotto S."/>
            <person name="Kohler A."/>
            <person name="Nagy L.G."/>
            <person name="Floudas D."/>
            <person name="Copeland A."/>
            <person name="Barry K.W."/>
            <person name="Cichocki N."/>
            <person name="Veneault-Fourrey C."/>
            <person name="LaButti K."/>
            <person name="Lindquist E.A."/>
            <person name="Lipzen A."/>
            <person name="Lundell T."/>
            <person name="Morin E."/>
            <person name="Murat C."/>
            <person name="Sun H."/>
            <person name="Tunlid A."/>
            <person name="Henrissat B."/>
            <person name="Grigoriev I.V."/>
            <person name="Hibbett D.S."/>
            <person name="Martin F."/>
            <person name="Nordberg H.P."/>
            <person name="Cantor M.N."/>
            <person name="Hua S.X."/>
        </authorList>
    </citation>
    <scope>NUCLEOTIDE SEQUENCE [LARGE SCALE GENOMIC DNA]</scope>
    <source>
        <strain evidence="1 3">MUT 4182</strain>
    </source>
</reference>
<dbReference type="Proteomes" id="UP000054248">
    <property type="component" value="Unassembled WGS sequence"/>
</dbReference>
<accession>A0A0C3LL92</accession>
<name>A0A0C3LL92_9AGAM</name>
<keyword evidence="3" id="KW-1185">Reference proteome</keyword>